<feature type="domain" description="F-box" evidence="2">
    <location>
        <begin position="27"/>
        <end position="65"/>
    </location>
</feature>
<dbReference type="Gene3D" id="1.20.1280.50">
    <property type="match status" value="1"/>
</dbReference>
<name>A0A8S1AMM0_ARCPL</name>
<accession>A0A8S1AMM0</accession>
<reference evidence="3 4" key="1">
    <citation type="submission" date="2020-04" db="EMBL/GenBank/DDBJ databases">
        <authorList>
            <person name="Wallbank WR R."/>
            <person name="Pardo Diaz C."/>
            <person name="Kozak K."/>
            <person name="Martin S."/>
            <person name="Jiggins C."/>
            <person name="Moest M."/>
            <person name="Warren A I."/>
            <person name="Byers J.R.P. K."/>
            <person name="Montejo-Kovacevich G."/>
            <person name="Yen C E."/>
        </authorList>
    </citation>
    <scope>NUCLEOTIDE SEQUENCE [LARGE SCALE GENOMIC DNA]</scope>
</reference>
<evidence type="ECO:0000259" key="2">
    <source>
        <dbReference type="Pfam" id="PF12937"/>
    </source>
</evidence>
<proteinExistence type="predicted"/>
<evidence type="ECO:0000313" key="4">
    <source>
        <dbReference type="Proteomes" id="UP000494106"/>
    </source>
</evidence>
<dbReference type="InterPro" id="IPR042508">
    <property type="entry name" value="FBXW5"/>
</dbReference>
<dbReference type="InterPro" id="IPR001810">
    <property type="entry name" value="F-box_dom"/>
</dbReference>
<dbReference type="PANTHER" id="PTHR20995">
    <property type="entry name" value="F-BOX/WD REPEAT-CONTAINING PROTEIN 5"/>
    <property type="match status" value="1"/>
</dbReference>
<dbReference type="OrthoDB" id="192402at2759"/>
<protein>
    <recommendedName>
        <fullName evidence="2">F-box domain-containing protein</fullName>
    </recommendedName>
</protein>
<gene>
    <name evidence="3" type="ORF">APLA_LOCUS11440</name>
</gene>
<dbReference type="InterPro" id="IPR011047">
    <property type="entry name" value="Quinoprotein_ADH-like_sf"/>
</dbReference>
<dbReference type="GO" id="GO:0019005">
    <property type="term" value="C:SCF ubiquitin ligase complex"/>
    <property type="evidence" value="ECO:0007669"/>
    <property type="project" value="InterPro"/>
</dbReference>
<keyword evidence="4" id="KW-1185">Reference proteome</keyword>
<dbReference type="Proteomes" id="UP000494106">
    <property type="component" value="Unassembled WGS sequence"/>
</dbReference>
<sequence>MSLASESDSDYVDESEWQNETRLCGVVLREVFPWLSGADLARAGATCRAWRRAACDPPLWRQLLLRDGYLPNLLQKPPPDMETVSWREEYVTACAGWKLEKQHVVAAGGVSLLHAALAPSHDTLALSTDDASLIVWRCEHGEWCELWRSELRSRGWASLARVLWARIGNRLLLTGPRVLIDDWELMVLQLDEDYRGGCVLSRVRCSAGAAGCWADAGDTFLSLELRVLAPGIACTTVWLNAATQETQSEYAGVRSPLLRIFNEGGAHITHALVANTEPDGRRTLITGSARGLGAWPVVEPRPQPLLAGAPGELAERVQRRRVRRGSPEEPAPAPDEASVRAACAPPDRECPLAAPLIGLVLHDSGRWVCAVCSDGSVTFVCTRTLVILRECRAPAAGAGPAAAAAFGPQHYVQPAVSAYYAASPAGGYSPRVWTWSLRSGARQCVGCAGGGAGGAGGGAGGAGQRGAAVCALLPRAPAARAALLTLATDTLYVWRSRATLQSPPGGDSCCSTEPRP</sequence>
<dbReference type="GO" id="GO:0080008">
    <property type="term" value="C:Cul4-RING E3 ubiquitin ligase complex"/>
    <property type="evidence" value="ECO:0007669"/>
    <property type="project" value="InterPro"/>
</dbReference>
<dbReference type="InterPro" id="IPR036047">
    <property type="entry name" value="F-box-like_dom_sf"/>
</dbReference>
<evidence type="ECO:0000313" key="3">
    <source>
        <dbReference type="EMBL" id="CAB3248001.1"/>
    </source>
</evidence>
<evidence type="ECO:0000256" key="1">
    <source>
        <dbReference type="SAM" id="MobiDB-lite"/>
    </source>
</evidence>
<comment type="caution">
    <text evidence="3">The sequence shown here is derived from an EMBL/GenBank/DDBJ whole genome shotgun (WGS) entry which is preliminary data.</text>
</comment>
<feature type="region of interest" description="Disordered" evidence="1">
    <location>
        <begin position="316"/>
        <end position="340"/>
    </location>
</feature>
<dbReference type="SUPFAM" id="SSF81383">
    <property type="entry name" value="F-box domain"/>
    <property type="match status" value="1"/>
</dbReference>
<dbReference type="EMBL" id="CADEBC010000532">
    <property type="protein sequence ID" value="CAB3248001.1"/>
    <property type="molecule type" value="Genomic_DNA"/>
</dbReference>
<organism evidence="3 4">
    <name type="scientific">Arctia plantaginis</name>
    <name type="common">Wood tiger moth</name>
    <name type="synonym">Phalaena plantaginis</name>
    <dbReference type="NCBI Taxonomy" id="874455"/>
    <lineage>
        <taxon>Eukaryota</taxon>
        <taxon>Metazoa</taxon>
        <taxon>Ecdysozoa</taxon>
        <taxon>Arthropoda</taxon>
        <taxon>Hexapoda</taxon>
        <taxon>Insecta</taxon>
        <taxon>Pterygota</taxon>
        <taxon>Neoptera</taxon>
        <taxon>Endopterygota</taxon>
        <taxon>Lepidoptera</taxon>
        <taxon>Glossata</taxon>
        <taxon>Ditrysia</taxon>
        <taxon>Noctuoidea</taxon>
        <taxon>Erebidae</taxon>
        <taxon>Arctiinae</taxon>
        <taxon>Arctia</taxon>
    </lineage>
</organism>
<dbReference type="SUPFAM" id="SSF50998">
    <property type="entry name" value="Quinoprotein alcohol dehydrogenase-like"/>
    <property type="match status" value="1"/>
</dbReference>
<dbReference type="Pfam" id="PF12937">
    <property type="entry name" value="F-box-like"/>
    <property type="match status" value="1"/>
</dbReference>
<dbReference type="AlphaFoldDB" id="A0A8S1AMM0"/>
<dbReference type="PANTHER" id="PTHR20995:SF17">
    <property type="entry name" value="F-BOX_WD REPEAT-CONTAINING PROTEIN 5"/>
    <property type="match status" value="1"/>
</dbReference>
<dbReference type="GO" id="GO:0016567">
    <property type="term" value="P:protein ubiquitination"/>
    <property type="evidence" value="ECO:0007669"/>
    <property type="project" value="InterPro"/>
</dbReference>